<feature type="domain" description="Helicase ATP-binding" evidence="2">
    <location>
        <begin position="548"/>
        <end position="741"/>
    </location>
</feature>
<dbReference type="EMBL" id="MN740451">
    <property type="protein sequence ID" value="QHU27143.1"/>
    <property type="molecule type" value="Genomic_DNA"/>
</dbReference>
<sequence length="1050" mass="119753">MNKKSNEAICIRNTGTWANLKPEHKFDSGKFNKQTVLNELPMLSPKIYNMIKKINDLDEQDMAADNKYYKHIIYSDIAGVYGAKMVASSLIANNFTLVYSNKFALKPDIKDKNKTFGLLTTSTVYQKPLTVGLKKKMMTLMNERPNNIYGENMRIIILDSGYKEGLDVFDVKYMHILEPLETKAEYTQVIGRGTRYCGQSGLPFIPNQGWPLNIFRYNIKYDNDNTVHDLYIKHSNKNISAFNFIADIESIIIASAVDTPLTENLHLLSEKNNRFYDYMMAKNNIKVEKPKRKDLIEVVNNIRGKIYTNDSFIDCKKKCKGVLEDFPSANALLIIAAVFTIDNIGRRDDIKVKNTKLYMGNINNKVQNYVKNGSLLTYLNEKYPKPLLCNVIDKNQNFCDAINKLWMNPINFLKLFGDKIIDNLNYYKKVKAITDKNYADALKFIYEYKSKLILKKPKFEAVPPKTKLTNFELYKYVEKHFAPYKWEHINIVNKCVAEVIIDEDDNSEAAQAAQAAKKAVANAANAKDNKGYNIVTFSHTQNFVQKFLTPQSPYKGMLLFHSVGSGKTCTAISTATNTFDREGYKILWVTRHTLKEDIWKNMFDNICNVIIQDRLNNGEILPSTKAKRMEFLGKNWLPPISYKQFTNLIKGKNKYYKQMVALNGKEDPFRKTLIIIDEIHKIYSSSLSALEKPNPEVLQTMVQNSYKVSGGDSLKLLLMTATPITDDHMSCVKILNLLLENYERFPEEFDRFKTMFCNENGLFTEKGSQEFMNKITGLVSYIDRANDRSQFAYPVIRDILLDVEKKKITDNGINEINKKIQEYEDRLNNKDVKLNKDEIKEIKKEINGMKKEKKNADKLKDEPVDVIDFINNCFVKKPVRRLINTNNNKIKNVKNVNKVDVDVNGVNAVDDVNNVVDVDVNAVDDFNNVNAVNAVDDVNANVVNVVDAVNDVNDVNGVNGVDDVNNGQNVQNVQNVYNDVKPKKVKVNATAKSPKKCPEGKILNPKTGRCIVNKAAVAAKSPKKCPEGKVLNPKTGRCVLQKERDAKYSF</sequence>
<reference evidence="3" key="1">
    <citation type="journal article" date="2020" name="Nature">
        <title>Giant virus diversity and host interactions through global metagenomics.</title>
        <authorList>
            <person name="Schulz F."/>
            <person name="Roux S."/>
            <person name="Paez-Espino D."/>
            <person name="Jungbluth S."/>
            <person name="Walsh D.A."/>
            <person name="Denef V.J."/>
            <person name="McMahon K.D."/>
            <person name="Konstantinidis K.T."/>
            <person name="Eloe-Fadrosh E.A."/>
            <person name="Kyrpides N.C."/>
            <person name="Woyke T."/>
        </authorList>
    </citation>
    <scope>NUCLEOTIDE SEQUENCE</scope>
    <source>
        <strain evidence="3">GVMAG-M-3300027763-16</strain>
    </source>
</reference>
<evidence type="ECO:0000313" key="3">
    <source>
        <dbReference type="EMBL" id="QHU27143.1"/>
    </source>
</evidence>
<dbReference type="SUPFAM" id="SSF52540">
    <property type="entry name" value="P-loop containing nucleoside triphosphate hydrolases"/>
    <property type="match status" value="1"/>
</dbReference>
<dbReference type="InterPro" id="IPR014001">
    <property type="entry name" value="Helicase_ATP-bd"/>
</dbReference>
<protein>
    <recommendedName>
        <fullName evidence="2">Helicase ATP-binding domain-containing protein</fullName>
    </recommendedName>
</protein>
<dbReference type="InterPro" id="IPR027417">
    <property type="entry name" value="P-loop_NTPase"/>
</dbReference>
<dbReference type="Pfam" id="PF04851">
    <property type="entry name" value="ResIII"/>
    <property type="match status" value="1"/>
</dbReference>
<evidence type="ECO:0000259" key="2">
    <source>
        <dbReference type="PROSITE" id="PS51192"/>
    </source>
</evidence>
<dbReference type="GO" id="GO:0016787">
    <property type="term" value="F:hydrolase activity"/>
    <property type="evidence" value="ECO:0007669"/>
    <property type="project" value="InterPro"/>
</dbReference>
<feature type="coiled-coil region" evidence="1">
    <location>
        <begin position="806"/>
        <end position="862"/>
    </location>
</feature>
<dbReference type="CDD" id="cd18785">
    <property type="entry name" value="SF2_C"/>
    <property type="match status" value="1"/>
</dbReference>
<accession>A0A6C0L978</accession>
<organism evidence="3">
    <name type="scientific">viral metagenome</name>
    <dbReference type="NCBI Taxonomy" id="1070528"/>
    <lineage>
        <taxon>unclassified sequences</taxon>
        <taxon>metagenomes</taxon>
        <taxon>organismal metagenomes</taxon>
    </lineage>
</organism>
<dbReference type="GO" id="GO:0003677">
    <property type="term" value="F:DNA binding"/>
    <property type="evidence" value="ECO:0007669"/>
    <property type="project" value="InterPro"/>
</dbReference>
<dbReference type="Gene3D" id="3.40.50.300">
    <property type="entry name" value="P-loop containing nucleotide triphosphate hydrolases"/>
    <property type="match status" value="1"/>
</dbReference>
<dbReference type="AlphaFoldDB" id="A0A6C0L978"/>
<proteinExistence type="predicted"/>
<evidence type="ECO:0000256" key="1">
    <source>
        <dbReference type="SAM" id="Coils"/>
    </source>
</evidence>
<dbReference type="GO" id="GO:0005524">
    <property type="term" value="F:ATP binding"/>
    <property type="evidence" value="ECO:0007669"/>
    <property type="project" value="InterPro"/>
</dbReference>
<dbReference type="InterPro" id="IPR006935">
    <property type="entry name" value="Helicase/UvrB_N"/>
</dbReference>
<dbReference type="PROSITE" id="PS51192">
    <property type="entry name" value="HELICASE_ATP_BIND_1"/>
    <property type="match status" value="1"/>
</dbReference>
<keyword evidence="1" id="KW-0175">Coiled coil</keyword>
<name>A0A6C0L978_9ZZZZ</name>